<dbReference type="Pfam" id="PF03108">
    <property type="entry name" value="DBD_Tnp_Mut"/>
    <property type="match status" value="1"/>
</dbReference>
<dbReference type="InterPro" id="IPR004332">
    <property type="entry name" value="Transposase_MuDR"/>
</dbReference>
<protein>
    <recommendedName>
        <fullName evidence="5">Transposase MuDR plant domain-containing protein</fullName>
    </recommendedName>
</protein>
<name>A0AAW2TPS7_9LAMI</name>
<dbReference type="InterPro" id="IPR018289">
    <property type="entry name" value="MULE_transposase_dom"/>
</dbReference>
<evidence type="ECO:0000256" key="1">
    <source>
        <dbReference type="SAM" id="MobiDB-lite"/>
    </source>
</evidence>
<accession>A0AAW2TPS7</accession>
<feature type="region of interest" description="Disordered" evidence="1">
    <location>
        <begin position="93"/>
        <end position="130"/>
    </location>
</feature>
<feature type="domain" description="MULE transposase" evidence="3">
    <location>
        <begin position="331"/>
        <end position="378"/>
    </location>
</feature>
<evidence type="ECO:0000313" key="4">
    <source>
        <dbReference type="EMBL" id="KAL0406248.1"/>
    </source>
</evidence>
<reference evidence="4" key="1">
    <citation type="submission" date="2020-06" db="EMBL/GenBank/DDBJ databases">
        <authorList>
            <person name="Li T."/>
            <person name="Hu X."/>
            <person name="Zhang T."/>
            <person name="Song X."/>
            <person name="Zhang H."/>
            <person name="Dai N."/>
            <person name="Sheng W."/>
            <person name="Hou X."/>
            <person name="Wei L."/>
        </authorList>
    </citation>
    <scope>NUCLEOTIDE SEQUENCE</scope>
    <source>
        <strain evidence="4">KEN1</strain>
        <tissue evidence="4">Leaf</tissue>
    </source>
</reference>
<reference evidence="4" key="2">
    <citation type="journal article" date="2024" name="Plant">
        <title>Genomic evolution and insights into agronomic trait innovations of Sesamum species.</title>
        <authorList>
            <person name="Miao H."/>
            <person name="Wang L."/>
            <person name="Qu L."/>
            <person name="Liu H."/>
            <person name="Sun Y."/>
            <person name="Le M."/>
            <person name="Wang Q."/>
            <person name="Wei S."/>
            <person name="Zheng Y."/>
            <person name="Lin W."/>
            <person name="Duan Y."/>
            <person name="Cao H."/>
            <person name="Xiong S."/>
            <person name="Wang X."/>
            <person name="Wei L."/>
            <person name="Li C."/>
            <person name="Ma Q."/>
            <person name="Ju M."/>
            <person name="Zhao R."/>
            <person name="Li G."/>
            <person name="Mu C."/>
            <person name="Tian Q."/>
            <person name="Mei H."/>
            <person name="Zhang T."/>
            <person name="Gao T."/>
            <person name="Zhang H."/>
        </authorList>
    </citation>
    <scope>NUCLEOTIDE SEQUENCE</scope>
    <source>
        <strain evidence="4">KEN1</strain>
    </source>
</reference>
<evidence type="ECO:0000259" key="2">
    <source>
        <dbReference type="Pfam" id="PF03108"/>
    </source>
</evidence>
<evidence type="ECO:0008006" key="5">
    <source>
        <dbReference type="Google" id="ProtNLM"/>
    </source>
</evidence>
<evidence type="ECO:0000259" key="3">
    <source>
        <dbReference type="Pfam" id="PF10551"/>
    </source>
</evidence>
<dbReference type="AlphaFoldDB" id="A0AAW2TPS7"/>
<proteinExistence type="predicted"/>
<dbReference type="PANTHER" id="PTHR31973">
    <property type="entry name" value="POLYPROTEIN, PUTATIVE-RELATED"/>
    <property type="match status" value="1"/>
</dbReference>
<dbReference type="EMBL" id="JACGWN010000014">
    <property type="protein sequence ID" value="KAL0406248.1"/>
    <property type="molecule type" value="Genomic_DNA"/>
</dbReference>
<organism evidence="4">
    <name type="scientific">Sesamum latifolium</name>
    <dbReference type="NCBI Taxonomy" id="2727402"/>
    <lineage>
        <taxon>Eukaryota</taxon>
        <taxon>Viridiplantae</taxon>
        <taxon>Streptophyta</taxon>
        <taxon>Embryophyta</taxon>
        <taxon>Tracheophyta</taxon>
        <taxon>Spermatophyta</taxon>
        <taxon>Magnoliopsida</taxon>
        <taxon>eudicotyledons</taxon>
        <taxon>Gunneridae</taxon>
        <taxon>Pentapetalae</taxon>
        <taxon>asterids</taxon>
        <taxon>lamiids</taxon>
        <taxon>Lamiales</taxon>
        <taxon>Pedaliaceae</taxon>
        <taxon>Sesamum</taxon>
    </lineage>
</organism>
<gene>
    <name evidence="4" type="ORF">Slati_3938700</name>
</gene>
<comment type="caution">
    <text evidence="4">The sequence shown here is derived from an EMBL/GenBank/DDBJ whole genome shotgun (WGS) entry which is preliminary data.</text>
</comment>
<feature type="compositionally biased region" description="Acidic residues" evidence="1">
    <location>
        <begin position="97"/>
        <end position="106"/>
    </location>
</feature>
<dbReference type="Pfam" id="PF10551">
    <property type="entry name" value="MULE"/>
    <property type="match status" value="1"/>
</dbReference>
<feature type="domain" description="Transposase MuDR plant" evidence="2">
    <location>
        <begin position="135"/>
        <end position="196"/>
    </location>
</feature>
<dbReference type="PANTHER" id="PTHR31973:SF191">
    <property type="entry name" value="OS05G0489400 PROTEIN"/>
    <property type="match status" value="1"/>
</dbReference>
<sequence length="382" mass="43794">MQIQVYSNLEELDPEIDFSYLDEGTNKEGLEGLNDHISLESELDSSDNEEFNDSDYDMEEDDRLFDKFVDQDVEFSRCRKEKSVDNFEIQEMCGAEHEEEPNDSGDFESLRGSDEELNESYPKYNPRTDNKNPDLKLGLVFSSKDEAKFVIESHCLRRGMQVKFVKNDKKRLRANCKEGCEWAVLVSPMQNDHSWQIKSYNPVHNKCSWAYNNKSLNSSWIGKTFMKKFKDNPKLGVNEFRSELCTTLKANVSKQQAYRAKIKAVQMIQGNLKEQFSRIRDYCLELLRSNTGSTVTLKLIGAENEGENPTFQRLYICFAACKEGFKACRKVIGLDGCFLKGPQGGQLLTAVGIDANNNIFPIAYVVVENENKDSWVWFGCGF</sequence>